<keyword evidence="6" id="KW-0004">4Fe-4S</keyword>
<dbReference type="PRINTS" id="PR00344">
    <property type="entry name" value="BCTRLSENSOR"/>
</dbReference>
<gene>
    <name evidence="19" type="ORF">H4W34_007330</name>
</gene>
<dbReference type="InterPro" id="IPR011712">
    <property type="entry name" value="Sig_transdc_His_kin_sub3_dim/P"/>
</dbReference>
<dbReference type="PANTHER" id="PTHR24421:SF62">
    <property type="entry name" value="SENSORY TRANSDUCTION HISTIDINE KINASE"/>
    <property type="match status" value="1"/>
</dbReference>
<dbReference type="InterPro" id="IPR036890">
    <property type="entry name" value="HATPase_C_sf"/>
</dbReference>
<comment type="caution">
    <text evidence="19">The sequence shown here is derived from an EMBL/GenBank/DDBJ whole genome shotgun (WGS) entry which is preliminary data.</text>
</comment>
<accession>A0ABR9K3U2</accession>
<sequence>MTGDAGAASAPVKYDPWELREQVALGAIPYVLLGISTVLGLLVYPNSPGGIAAMLGLTALGAGWIAWMVTLHPGWRDRANLAVLYYVGLLAILGALIAVNPLYGFAAMVGYVHAFMLPSPWRLAGIGVTAAFSAASQLGGFAVIVDATPVYLLALVVNTAIATTFCLFGWRVEEQSAQRKVVIGELAEANARLEAAMEENAGLQAQLLTQAREAGVQDERQRMAGEIHDTIAQGLAGVVTQLQAARQAHERGADWLRHVDVAQDMARESLAEARRSVHALRPGELEEAALPEALGAIAERWTAAHGVPARFTSTGTVRAMHPEVEGTLLRTAQEALVNVAKHAAASRVALTLSYMGDVVTLDVRDDGVGFAPERVRPGADGGHGLAAMRRRVGRVAGRLEIESAPGAGTALSACVPAVPAEAAP</sequence>
<reference evidence="19 20" key="1">
    <citation type="submission" date="2020-10" db="EMBL/GenBank/DDBJ databases">
        <title>Sequencing the genomes of 1000 actinobacteria strains.</title>
        <authorList>
            <person name="Klenk H.-P."/>
        </authorList>
    </citation>
    <scope>NUCLEOTIDE SEQUENCE [LARGE SCALE GENOMIC DNA]</scope>
    <source>
        <strain evidence="19 20">DSM 46744</strain>
    </source>
</reference>
<dbReference type="PIRSF" id="PIRSF037434">
    <property type="entry name" value="STHK_ChrS"/>
    <property type="match status" value="1"/>
</dbReference>
<feature type="transmembrane region" description="Helical" evidence="17">
    <location>
        <begin position="123"/>
        <end position="144"/>
    </location>
</feature>
<dbReference type="Gene3D" id="3.30.565.10">
    <property type="entry name" value="Histidine kinase-like ATPase, C-terminal domain"/>
    <property type="match status" value="1"/>
</dbReference>
<evidence type="ECO:0000256" key="12">
    <source>
        <dbReference type="ARBA" id="ARBA00023012"/>
    </source>
</evidence>
<feature type="domain" description="Histidine kinase" evidence="18">
    <location>
        <begin position="328"/>
        <end position="419"/>
    </location>
</feature>
<dbReference type="InterPro" id="IPR003594">
    <property type="entry name" value="HATPase_dom"/>
</dbReference>
<feature type="coiled-coil region" evidence="16">
    <location>
        <begin position="179"/>
        <end position="213"/>
    </location>
</feature>
<keyword evidence="10 19" id="KW-0418">Kinase</keyword>
<keyword evidence="17" id="KW-0472">Membrane</keyword>
<keyword evidence="17" id="KW-0812">Transmembrane</keyword>
<dbReference type="Proteomes" id="UP000627838">
    <property type="component" value="Unassembled WGS sequence"/>
</dbReference>
<evidence type="ECO:0000256" key="9">
    <source>
        <dbReference type="ARBA" id="ARBA00022723"/>
    </source>
</evidence>
<evidence type="ECO:0000256" key="3">
    <source>
        <dbReference type="ARBA" id="ARBA00004496"/>
    </source>
</evidence>
<dbReference type="SUPFAM" id="SSF55874">
    <property type="entry name" value="ATPase domain of HSP90 chaperone/DNA topoisomerase II/histidine kinase"/>
    <property type="match status" value="1"/>
</dbReference>
<feature type="transmembrane region" description="Helical" evidence="17">
    <location>
        <begin position="83"/>
        <end position="111"/>
    </location>
</feature>
<name>A0ABR9K3U2_9ACTN</name>
<dbReference type="InterPro" id="IPR004358">
    <property type="entry name" value="Sig_transdc_His_kin-like_C"/>
</dbReference>
<evidence type="ECO:0000256" key="8">
    <source>
        <dbReference type="ARBA" id="ARBA00022679"/>
    </source>
</evidence>
<dbReference type="PANTHER" id="PTHR24421">
    <property type="entry name" value="NITRATE/NITRITE SENSOR PROTEIN NARX-RELATED"/>
    <property type="match status" value="1"/>
</dbReference>
<feature type="transmembrane region" description="Helical" evidence="17">
    <location>
        <begin position="23"/>
        <end position="44"/>
    </location>
</feature>
<comment type="catalytic activity">
    <reaction evidence="1">
        <text>ATP + protein L-histidine = ADP + protein N-phospho-L-histidine.</text>
        <dbReference type="EC" id="2.7.13.3"/>
    </reaction>
</comment>
<evidence type="ECO:0000256" key="11">
    <source>
        <dbReference type="ARBA" id="ARBA00023004"/>
    </source>
</evidence>
<evidence type="ECO:0000256" key="1">
    <source>
        <dbReference type="ARBA" id="ARBA00000085"/>
    </source>
</evidence>
<proteinExistence type="predicted"/>
<evidence type="ECO:0000259" key="18">
    <source>
        <dbReference type="PROSITE" id="PS50109"/>
    </source>
</evidence>
<keyword evidence="17" id="KW-1133">Transmembrane helix</keyword>
<dbReference type="GO" id="GO:0016301">
    <property type="term" value="F:kinase activity"/>
    <property type="evidence" value="ECO:0007669"/>
    <property type="project" value="UniProtKB-KW"/>
</dbReference>
<keyword evidence="12" id="KW-0902">Two-component regulatory system</keyword>
<evidence type="ECO:0000256" key="5">
    <source>
        <dbReference type="ARBA" id="ARBA00017322"/>
    </source>
</evidence>
<organism evidence="19 20">
    <name type="scientific">Actinomadura algeriensis</name>
    <dbReference type="NCBI Taxonomy" id="1679523"/>
    <lineage>
        <taxon>Bacteria</taxon>
        <taxon>Bacillati</taxon>
        <taxon>Actinomycetota</taxon>
        <taxon>Actinomycetes</taxon>
        <taxon>Streptosporangiales</taxon>
        <taxon>Thermomonosporaceae</taxon>
        <taxon>Actinomadura</taxon>
    </lineage>
</organism>
<evidence type="ECO:0000256" key="4">
    <source>
        <dbReference type="ARBA" id="ARBA00012438"/>
    </source>
</evidence>
<evidence type="ECO:0000256" key="7">
    <source>
        <dbReference type="ARBA" id="ARBA00022490"/>
    </source>
</evidence>
<keyword evidence="11" id="KW-0408">Iron</keyword>
<dbReference type="Gene3D" id="1.20.5.1930">
    <property type="match status" value="1"/>
</dbReference>
<evidence type="ECO:0000256" key="13">
    <source>
        <dbReference type="ARBA" id="ARBA00023014"/>
    </source>
</evidence>
<keyword evidence="20" id="KW-1185">Reference proteome</keyword>
<evidence type="ECO:0000256" key="15">
    <source>
        <dbReference type="ARBA" id="ARBA00030800"/>
    </source>
</evidence>
<dbReference type="EMBL" id="JADBDZ010000001">
    <property type="protein sequence ID" value="MBE1537497.1"/>
    <property type="molecule type" value="Genomic_DNA"/>
</dbReference>
<comment type="cofactor">
    <cofactor evidence="2">
        <name>[4Fe-4S] cluster</name>
        <dbReference type="ChEBI" id="CHEBI:49883"/>
    </cofactor>
</comment>
<keyword evidence="16" id="KW-0175">Coiled coil</keyword>
<dbReference type="RefSeq" id="WP_192763362.1">
    <property type="nucleotide sequence ID" value="NZ_JADBDZ010000001.1"/>
</dbReference>
<evidence type="ECO:0000256" key="17">
    <source>
        <dbReference type="SAM" id="Phobius"/>
    </source>
</evidence>
<keyword evidence="13" id="KW-0411">Iron-sulfur</keyword>
<feature type="transmembrane region" description="Helical" evidence="17">
    <location>
        <begin position="51"/>
        <end position="71"/>
    </location>
</feature>
<dbReference type="Pfam" id="PF07730">
    <property type="entry name" value="HisKA_3"/>
    <property type="match status" value="1"/>
</dbReference>
<evidence type="ECO:0000313" key="19">
    <source>
        <dbReference type="EMBL" id="MBE1537497.1"/>
    </source>
</evidence>
<dbReference type="PROSITE" id="PS50109">
    <property type="entry name" value="HIS_KIN"/>
    <property type="match status" value="1"/>
</dbReference>
<evidence type="ECO:0000256" key="6">
    <source>
        <dbReference type="ARBA" id="ARBA00022485"/>
    </source>
</evidence>
<dbReference type="EC" id="2.7.13.3" evidence="4"/>
<dbReference type="SMART" id="SM00387">
    <property type="entry name" value="HATPase_c"/>
    <property type="match status" value="1"/>
</dbReference>
<evidence type="ECO:0000256" key="16">
    <source>
        <dbReference type="SAM" id="Coils"/>
    </source>
</evidence>
<dbReference type="InterPro" id="IPR050482">
    <property type="entry name" value="Sensor_HK_TwoCompSys"/>
</dbReference>
<evidence type="ECO:0000313" key="20">
    <source>
        <dbReference type="Proteomes" id="UP000627838"/>
    </source>
</evidence>
<comment type="function">
    <text evidence="14">Member of the two-component regulatory system NreB/NreC involved in the control of dissimilatory nitrate/nitrite reduction in response to oxygen. NreB functions as a direct oxygen sensor histidine kinase which is autophosphorylated, in the absence of oxygen, probably at the conserved histidine residue, and transfers its phosphate group probably to a conserved aspartate residue of NreC. NreB/NreC activates the expression of the nitrate (narGHJI) and nitrite (nir) reductase operons, as well as the putative nitrate transporter gene narT.</text>
</comment>
<dbReference type="InterPro" id="IPR017205">
    <property type="entry name" value="Sig_transdc_His_kinase_ChrS"/>
</dbReference>
<dbReference type="Pfam" id="PF02518">
    <property type="entry name" value="HATPase_c"/>
    <property type="match status" value="1"/>
</dbReference>
<feature type="transmembrane region" description="Helical" evidence="17">
    <location>
        <begin position="150"/>
        <end position="170"/>
    </location>
</feature>
<evidence type="ECO:0000256" key="14">
    <source>
        <dbReference type="ARBA" id="ARBA00024827"/>
    </source>
</evidence>
<comment type="subcellular location">
    <subcellularLocation>
        <location evidence="3">Cytoplasm</location>
    </subcellularLocation>
</comment>
<protein>
    <recommendedName>
        <fullName evidence="5">Oxygen sensor histidine kinase NreB</fullName>
        <ecNumber evidence="4">2.7.13.3</ecNumber>
    </recommendedName>
    <alternativeName>
        <fullName evidence="15">Nitrogen regulation protein B</fullName>
    </alternativeName>
</protein>
<dbReference type="CDD" id="cd16917">
    <property type="entry name" value="HATPase_UhpB-NarQ-NarX-like"/>
    <property type="match status" value="1"/>
</dbReference>
<keyword evidence="7" id="KW-0963">Cytoplasm</keyword>
<keyword evidence="8" id="KW-0808">Transferase</keyword>
<dbReference type="InterPro" id="IPR005467">
    <property type="entry name" value="His_kinase_dom"/>
</dbReference>
<keyword evidence="9" id="KW-0479">Metal-binding</keyword>
<evidence type="ECO:0000256" key="2">
    <source>
        <dbReference type="ARBA" id="ARBA00001966"/>
    </source>
</evidence>
<evidence type="ECO:0000256" key="10">
    <source>
        <dbReference type="ARBA" id="ARBA00022777"/>
    </source>
</evidence>